<evidence type="ECO:0000256" key="6">
    <source>
        <dbReference type="ARBA" id="ARBA00022729"/>
    </source>
</evidence>
<evidence type="ECO:0000256" key="5">
    <source>
        <dbReference type="ARBA" id="ARBA00022692"/>
    </source>
</evidence>
<evidence type="ECO:0000256" key="1">
    <source>
        <dbReference type="ARBA" id="ARBA00005948"/>
    </source>
</evidence>
<keyword evidence="12" id="KW-0739">Sodium transport</keyword>
<dbReference type="CDD" id="cd20323">
    <property type="entry name" value="FXYD_FXYD5"/>
    <property type="match status" value="1"/>
</dbReference>
<dbReference type="FunFam" id="1.20.5.780:FF:000005">
    <property type="entry name" value="FXYD domain-containing ion transport regulator"/>
    <property type="match status" value="1"/>
</dbReference>
<keyword evidence="3" id="KW-1003">Cell membrane</keyword>
<keyword evidence="8 16" id="KW-1133">Transmembrane helix</keyword>
<keyword evidence="6" id="KW-0732">Signal</keyword>
<comment type="subcellular location">
    <subcellularLocation>
        <location evidence="13">Basolateral cell membrane</location>
        <topology evidence="13">Single-pass type I membrane protein</topology>
    </subcellularLocation>
</comment>
<evidence type="ECO:0000256" key="4">
    <source>
        <dbReference type="ARBA" id="ARBA00022538"/>
    </source>
</evidence>
<evidence type="ECO:0000256" key="9">
    <source>
        <dbReference type="ARBA" id="ARBA00023053"/>
    </source>
</evidence>
<evidence type="ECO:0000313" key="18">
    <source>
        <dbReference type="Ensembl" id="ENSSSCP00035013125.1"/>
    </source>
</evidence>
<evidence type="ECO:0000256" key="11">
    <source>
        <dbReference type="ARBA" id="ARBA00023136"/>
    </source>
</evidence>
<evidence type="ECO:0000256" key="17">
    <source>
        <dbReference type="SAM" id="MobiDB-lite"/>
    </source>
</evidence>
<keyword evidence="9" id="KW-0915">Sodium</keyword>
<dbReference type="PROSITE" id="PS01310">
    <property type="entry name" value="FXYD"/>
    <property type="match status" value="1"/>
</dbReference>
<feature type="compositionally biased region" description="Basic and acidic residues" evidence="17">
    <location>
        <begin position="163"/>
        <end position="172"/>
    </location>
</feature>
<feature type="region of interest" description="Disordered" evidence="17">
    <location>
        <begin position="84"/>
        <end position="187"/>
    </location>
</feature>
<evidence type="ECO:0000256" key="7">
    <source>
        <dbReference type="ARBA" id="ARBA00022958"/>
    </source>
</evidence>
<proteinExistence type="inferred from homology"/>
<dbReference type="GO" id="GO:0017080">
    <property type="term" value="F:sodium channel regulator activity"/>
    <property type="evidence" value="ECO:0007669"/>
    <property type="project" value="UniProtKB-ARBA"/>
</dbReference>
<dbReference type="GO" id="GO:0016323">
    <property type="term" value="C:basolateral plasma membrane"/>
    <property type="evidence" value="ECO:0007669"/>
    <property type="project" value="UniProtKB-SubCell"/>
</dbReference>
<dbReference type="Ensembl" id="ENSSSCT00035033279.1">
    <property type="protein sequence ID" value="ENSSSCP00035013125.1"/>
    <property type="gene ID" value="ENSSSCG00035025284.1"/>
</dbReference>
<feature type="compositionally biased region" description="Polar residues" evidence="17">
    <location>
        <begin position="136"/>
        <end position="147"/>
    </location>
</feature>
<reference evidence="18" key="1">
    <citation type="submission" date="2025-05" db="UniProtKB">
        <authorList>
            <consortium name="Ensembl"/>
        </authorList>
    </citation>
    <scope>IDENTIFICATION</scope>
</reference>
<accession>A0A8D0ZC26</accession>
<feature type="compositionally biased region" description="Polar residues" evidence="17">
    <location>
        <begin position="94"/>
        <end position="119"/>
    </location>
</feature>
<feature type="transmembrane region" description="Helical" evidence="16">
    <location>
        <begin position="195"/>
        <end position="213"/>
    </location>
</feature>
<evidence type="ECO:0000256" key="15">
    <source>
        <dbReference type="ARBA" id="ARBA00064017"/>
    </source>
</evidence>
<keyword evidence="5 16" id="KW-0812">Transmembrane</keyword>
<dbReference type="Ensembl" id="ENSSSCT00045059393.1">
    <property type="protein sequence ID" value="ENSSSCP00045041629.1"/>
    <property type="gene ID" value="ENSSSCG00045034676.1"/>
</dbReference>
<dbReference type="Proteomes" id="UP000694720">
    <property type="component" value="Unplaced"/>
</dbReference>
<evidence type="ECO:0000256" key="12">
    <source>
        <dbReference type="ARBA" id="ARBA00023201"/>
    </source>
</evidence>
<sequence length="248" mass="26423">MTEPVSVPARQRSPGHTLRLDAATTAAALAARGCWLGTPSSEMSPSDCLCLIITGLILPGLTLEATNISLPGSTTENIHVLTPAPDTVHPELQPTPQTSTLQADDATPNQMETQTQQPTGMDVLLTTDLGADESRTQGPTPAKTQGPTPAKTRGPTLAKTRAPSKDVRRDSVLEPNGASEDDPFSYDEDSLRKRGLLVAAVLFITGIIILTSGKCRQLPRLCRNHGRTYRIVSKAQPEREDVDGARAS</sequence>
<evidence type="ECO:0000256" key="3">
    <source>
        <dbReference type="ARBA" id="ARBA00022475"/>
    </source>
</evidence>
<evidence type="ECO:0000313" key="19">
    <source>
        <dbReference type="Proteomes" id="UP000694720"/>
    </source>
</evidence>
<dbReference type="GO" id="GO:0043269">
    <property type="term" value="P:regulation of monoatomic ion transport"/>
    <property type="evidence" value="ECO:0007669"/>
    <property type="project" value="InterPro"/>
</dbReference>
<keyword evidence="4" id="KW-0633">Potassium transport</keyword>
<organism evidence="18 19">
    <name type="scientific">Sus scrofa</name>
    <name type="common">Pig</name>
    <dbReference type="NCBI Taxonomy" id="9823"/>
    <lineage>
        <taxon>Eukaryota</taxon>
        <taxon>Metazoa</taxon>
        <taxon>Chordata</taxon>
        <taxon>Craniata</taxon>
        <taxon>Vertebrata</taxon>
        <taxon>Euteleostomi</taxon>
        <taxon>Mammalia</taxon>
        <taxon>Eutheria</taxon>
        <taxon>Laurasiatheria</taxon>
        <taxon>Artiodactyla</taxon>
        <taxon>Suina</taxon>
        <taxon>Suidae</taxon>
        <taxon>Sus</taxon>
    </lineage>
</organism>
<dbReference type="GO" id="GO:0006814">
    <property type="term" value="P:sodium ion transport"/>
    <property type="evidence" value="ECO:0007669"/>
    <property type="project" value="UniProtKB-KW"/>
</dbReference>
<protein>
    <recommendedName>
        <fullName evidence="16">FXYD domain-containing ion transport regulator</fullName>
    </recommendedName>
</protein>
<dbReference type="Gene3D" id="1.20.5.780">
    <property type="entry name" value="Single helix bin"/>
    <property type="match status" value="1"/>
</dbReference>
<dbReference type="PANTHER" id="PTHR14132:SF14">
    <property type="entry name" value="FXYD DOMAIN-CONTAINING ION TRANSPORT REGULATOR 5"/>
    <property type="match status" value="1"/>
</dbReference>
<evidence type="ECO:0000256" key="10">
    <source>
        <dbReference type="ARBA" id="ARBA00023065"/>
    </source>
</evidence>
<comment type="similarity">
    <text evidence="1 16">Belongs to the FXYD family.</text>
</comment>
<keyword evidence="11 16" id="KW-0472">Membrane</keyword>
<keyword evidence="7" id="KW-0630">Potassium</keyword>
<evidence type="ECO:0000256" key="14">
    <source>
        <dbReference type="ARBA" id="ARBA00056439"/>
    </source>
</evidence>
<name>A0A8D0ZC26_PIG</name>
<dbReference type="Pfam" id="PF02038">
    <property type="entry name" value="ATP1G1_PLM_MAT8"/>
    <property type="match status" value="1"/>
</dbReference>
<dbReference type="InterPro" id="IPR047297">
    <property type="entry name" value="FXYD_motif"/>
</dbReference>
<comment type="function">
    <text evidence="14">Associates with and regulates the activity of the sodium/potassium-transporting ATPase (NKA) which catalyzes the hydrolysis of ATP coupled with the exchange of Na(+) and K(+) ions across the plasma membrane. May increase NKA activity by increasing the apparent affinity for Na(+). Involved in down-regulation of E-cadherin which results in reduced cell adhesion. Promotes metastasis.</text>
</comment>
<evidence type="ECO:0000256" key="8">
    <source>
        <dbReference type="ARBA" id="ARBA00022989"/>
    </source>
</evidence>
<keyword evidence="10 16" id="KW-0406">Ion transport</keyword>
<evidence type="ECO:0000256" key="16">
    <source>
        <dbReference type="RuleBase" id="RU364131"/>
    </source>
</evidence>
<comment type="subunit">
    <text evidence="15">Regulatory subunit of the sodium/potassium-transporting ATPase which is composed of a catalytic alpha subunit, a non-catalytic beta subunit and an additional regulatory subunit. The regulatory subunit, a member of the FXYD protein family, modulates the enzymatic activity in a tissue- and isoform-specific way by changing affinities of the Na+/K+-ATPase toward Na(+), K(+) or ATP.</text>
</comment>
<evidence type="ECO:0000256" key="2">
    <source>
        <dbReference type="ARBA" id="ARBA00022448"/>
    </source>
</evidence>
<dbReference type="PANTHER" id="PTHR14132">
    <property type="entry name" value="SODIUM/POTASSIUM-TRANSPORTING ATPASE SUBUNIT GAMMA"/>
    <property type="match status" value="1"/>
</dbReference>
<keyword evidence="2 16" id="KW-0813">Transport</keyword>
<dbReference type="InterPro" id="IPR000272">
    <property type="entry name" value="Ion-transport_regulator_FXYD"/>
</dbReference>
<evidence type="ECO:0000256" key="13">
    <source>
        <dbReference type="ARBA" id="ARBA00023768"/>
    </source>
</evidence>
<dbReference type="Proteomes" id="UP000694728">
    <property type="component" value="Unplaced"/>
</dbReference>
<dbReference type="GO" id="GO:0006813">
    <property type="term" value="P:potassium ion transport"/>
    <property type="evidence" value="ECO:0007669"/>
    <property type="project" value="UniProtKB-KW"/>
</dbReference>
<dbReference type="AlphaFoldDB" id="A0A8D0ZC26"/>